<evidence type="ECO:0008006" key="2">
    <source>
        <dbReference type="Google" id="ProtNLM"/>
    </source>
</evidence>
<comment type="caution">
    <text evidence="1">The sequence shown here is derived from an EMBL/GenBank/DDBJ whole genome shotgun (WGS) entry which is preliminary data.</text>
</comment>
<sequence>MYVYGKNMKIIQAKNRREWRNWLHKNHDAEREIWLAYYKKHTGKPSVTYEESVEEAICFGWIDGIKKRLDDERYMHRFTPRRPKSKWSPRNIEIARKMIRENKMSDSGRAVFEQRMEYDREFNDKRAAAVVCLPEELEEELKKRPSAWEYFNTLPPGHRKQYILWITGAKKEETKQKRLNEALRLLEQKQKLGME</sequence>
<proteinExistence type="predicted"/>
<dbReference type="AlphaFoldDB" id="A0A7V4U213"/>
<accession>A0A7V4U213</accession>
<organism evidence="1">
    <name type="scientific">Caldithrix abyssi</name>
    <dbReference type="NCBI Taxonomy" id="187145"/>
    <lineage>
        <taxon>Bacteria</taxon>
        <taxon>Pseudomonadati</taxon>
        <taxon>Calditrichota</taxon>
        <taxon>Calditrichia</taxon>
        <taxon>Calditrichales</taxon>
        <taxon>Calditrichaceae</taxon>
        <taxon>Caldithrix</taxon>
    </lineage>
</organism>
<dbReference type="Pfam" id="PF13376">
    <property type="entry name" value="OmdA"/>
    <property type="match status" value="1"/>
</dbReference>
<protein>
    <recommendedName>
        <fullName evidence="2">Bacteriocin-protection protein</fullName>
    </recommendedName>
</protein>
<evidence type="ECO:0000313" key="1">
    <source>
        <dbReference type="EMBL" id="HGY56580.1"/>
    </source>
</evidence>
<dbReference type="EMBL" id="DRQG01000117">
    <property type="protein sequence ID" value="HGY56580.1"/>
    <property type="molecule type" value="Genomic_DNA"/>
</dbReference>
<reference evidence="1" key="1">
    <citation type="journal article" date="2020" name="mSystems">
        <title>Genome- and Community-Level Interaction Insights into Carbon Utilization and Element Cycling Functions of Hydrothermarchaeota in Hydrothermal Sediment.</title>
        <authorList>
            <person name="Zhou Z."/>
            <person name="Liu Y."/>
            <person name="Xu W."/>
            <person name="Pan J."/>
            <person name="Luo Z.H."/>
            <person name="Li M."/>
        </authorList>
    </citation>
    <scope>NUCLEOTIDE SEQUENCE [LARGE SCALE GENOMIC DNA]</scope>
    <source>
        <strain evidence="1">HyVt-577</strain>
    </source>
</reference>
<dbReference type="Proteomes" id="UP000885779">
    <property type="component" value="Unassembled WGS sequence"/>
</dbReference>
<gene>
    <name evidence="1" type="ORF">ENK44_12800</name>
</gene>
<name>A0A7V4U213_CALAY</name>